<dbReference type="SUPFAM" id="SSF49899">
    <property type="entry name" value="Concanavalin A-like lectins/glucanases"/>
    <property type="match status" value="1"/>
</dbReference>
<organism evidence="4 5">
    <name type="scientific">Haplochromis burtoni</name>
    <name type="common">Burton's mouthbrooder</name>
    <name type="synonym">Chromis burtoni</name>
    <dbReference type="NCBI Taxonomy" id="8153"/>
    <lineage>
        <taxon>Eukaryota</taxon>
        <taxon>Metazoa</taxon>
        <taxon>Chordata</taxon>
        <taxon>Craniata</taxon>
        <taxon>Vertebrata</taxon>
        <taxon>Euteleostomi</taxon>
        <taxon>Actinopterygii</taxon>
        <taxon>Neopterygii</taxon>
        <taxon>Teleostei</taxon>
        <taxon>Neoteleostei</taxon>
        <taxon>Acanthomorphata</taxon>
        <taxon>Ovalentaria</taxon>
        <taxon>Cichlomorphae</taxon>
        <taxon>Cichliformes</taxon>
        <taxon>Cichlidae</taxon>
        <taxon>African cichlids</taxon>
        <taxon>Pseudocrenilabrinae</taxon>
        <taxon>Haplochromini</taxon>
        <taxon>Haplochromis</taxon>
    </lineage>
</organism>
<sequence>MFSSQWMTIKNMTFKVGQTLSLVGVIKPDPKEFTLDIGPSVDRIAFHFNPRFNAKGQINKIVCNSLEAGNWCKEQHEDCFPFCEGKEFQIAIKFTPSEFVVTLPNGSTFCFPNRMGARKYSVIGFGQDAEIRSIEIK</sequence>
<accession>A0A3Q2WH45</accession>
<dbReference type="Gene3D" id="2.60.120.200">
    <property type="match status" value="1"/>
</dbReference>
<keyword evidence="5" id="KW-1185">Reference proteome</keyword>
<dbReference type="GO" id="GO:0016936">
    <property type="term" value="F:galactoside binding"/>
    <property type="evidence" value="ECO:0007669"/>
    <property type="project" value="TreeGrafter"/>
</dbReference>
<dbReference type="SMART" id="SM00276">
    <property type="entry name" value="GLECT"/>
    <property type="match status" value="1"/>
</dbReference>
<dbReference type="CDD" id="cd00070">
    <property type="entry name" value="GLECT"/>
    <property type="match status" value="1"/>
</dbReference>
<dbReference type="Proteomes" id="UP000264840">
    <property type="component" value="Unplaced"/>
</dbReference>
<proteinExistence type="predicted"/>
<name>A0A3Q2WH45_HAPBU</name>
<protein>
    <recommendedName>
        <fullName evidence="2">Galectin</fullName>
    </recommendedName>
</protein>
<dbReference type="AlphaFoldDB" id="A0A3Q2WH45"/>
<dbReference type="Ensembl" id="ENSHBUT00000008310.1">
    <property type="protein sequence ID" value="ENSHBUP00000024535.1"/>
    <property type="gene ID" value="ENSHBUG00000006105.1"/>
</dbReference>
<reference evidence="4" key="1">
    <citation type="submission" date="2025-08" db="UniProtKB">
        <authorList>
            <consortium name="Ensembl"/>
        </authorList>
    </citation>
    <scope>IDENTIFICATION</scope>
</reference>
<evidence type="ECO:0000256" key="1">
    <source>
        <dbReference type="ARBA" id="ARBA00022734"/>
    </source>
</evidence>
<dbReference type="InterPro" id="IPR013320">
    <property type="entry name" value="ConA-like_dom_sf"/>
</dbReference>
<dbReference type="PROSITE" id="PS51304">
    <property type="entry name" value="GALECTIN"/>
    <property type="match status" value="1"/>
</dbReference>
<evidence type="ECO:0000256" key="2">
    <source>
        <dbReference type="RuleBase" id="RU102079"/>
    </source>
</evidence>
<evidence type="ECO:0000259" key="3">
    <source>
        <dbReference type="PROSITE" id="PS51304"/>
    </source>
</evidence>
<dbReference type="InterPro" id="IPR044156">
    <property type="entry name" value="Galectin-like"/>
</dbReference>
<dbReference type="GeneTree" id="ENSGT00940000155025"/>
<evidence type="ECO:0000313" key="5">
    <source>
        <dbReference type="Proteomes" id="UP000264840"/>
    </source>
</evidence>
<dbReference type="GO" id="GO:0043236">
    <property type="term" value="F:laminin binding"/>
    <property type="evidence" value="ECO:0007669"/>
    <property type="project" value="TreeGrafter"/>
</dbReference>
<keyword evidence="1 2" id="KW-0430">Lectin</keyword>
<dbReference type="InterPro" id="IPR001079">
    <property type="entry name" value="Galectin_CRD"/>
</dbReference>
<dbReference type="GO" id="GO:0030246">
    <property type="term" value="F:carbohydrate binding"/>
    <property type="evidence" value="ECO:0007669"/>
    <property type="project" value="UniProtKB-UniRule"/>
</dbReference>
<dbReference type="Pfam" id="PF00337">
    <property type="entry name" value="Gal-bind_lectin"/>
    <property type="match status" value="1"/>
</dbReference>
<dbReference type="PANTHER" id="PTHR11346:SF112">
    <property type="entry name" value="GALECTIN"/>
    <property type="match status" value="1"/>
</dbReference>
<dbReference type="GO" id="GO:0005615">
    <property type="term" value="C:extracellular space"/>
    <property type="evidence" value="ECO:0007669"/>
    <property type="project" value="TreeGrafter"/>
</dbReference>
<dbReference type="SMART" id="SM00908">
    <property type="entry name" value="Gal-bind_lectin"/>
    <property type="match status" value="1"/>
</dbReference>
<reference evidence="4" key="2">
    <citation type="submission" date="2025-09" db="UniProtKB">
        <authorList>
            <consortium name="Ensembl"/>
        </authorList>
    </citation>
    <scope>IDENTIFICATION</scope>
</reference>
<evidence type="ECO:0000313" key="4">
    <source>
        <dbReference type="Ensembl" id="ENSHBUP00000024535.1"/>
    </source>
</evidence>
<feature type="domain" description="Galectin" evidence="3">
    <location>
        <begin position="6"/>
        <end position="137"/>
    </location>
</feature>
<dbReference type="PANTHER" id="PTHR11346">
    <property type="entry name" value="GALECTIN"/>
    <property type="match status" value="1"/>
</dbReference>